<evidence type="ECO:0000256" key="1">
    <source>
        <dbReference type="ARBA" id="ARBA00004651"/>
    </source>
</evidence>
<dbReference type="SUPFAM" id="SSF64182">
    <property type="entry name" value="DHH phosphoesterases"/>
    <property type="match status" value="1"/>
</dbReference>
<dbReference type="Gene3D" id="3.30.450.20">
    <property type="entry name" value="PAS domain"/>
    <property type="match status" value="1"/>
</dbReference>
<dbReference type="Pfam" id="PF01368">
    <property type="entry name" value="DHH"/>
    <property type="match status" value="1"/>
</dbReference>
<dbReference type="InterPro" id="IPR003156">
    <property type="entry name" value="DHHA1_dom"/>
</dbReference>
<feature type="domain" description="GGDEF" evidence="9">
    <location>
        <begin position="185"/>
        <end position="313"/>
    </location>
</feature>
<dbReference type="GO" id="GO:0016787">
    <property type="term" value="F:hydrolase activity"/>
    <property type="evidence" value="ECO:0007669"/>
    <property type="project" value="UniProtKB-UniRule"/>
</dbReference>
<feature type="binding site" evidence="7">
    <location>
        <position position="440"/>
    </location>
    <ligand>
        <name>Mn(2+)</name>
        <dbReference type="ChEBI" id="CHEBI:29035"/>
        <label>2</label>
    </ligand>
</feature>
<dbReference type="PANTHER" id="PTHR47618:SF2">
    <property type="entry name" value="CYCLIC-DI-AMP PHOSPHODIESTERASE GDPP"/>
    <property type="match status" value="1"/>
</dbReference>
<feature type="binding site" evidence="7">
    <location>
        <position position="363"/>
    </location>
    <ligand>
        <name>Mn(2+)</name>
        <dbReference type="ChEBI" id="CHEBI:29035"/>
        <label>2</label>
    </ligand>
</feature>
<keyword evidence="2 6" id="KW-1003">Cell membrane</keyword>
<evidence type="ECO:0000256" key="2">
    <source>
        <dbReference type="ARBA" id="ARBA00022475"/>
    </source>
</evidence>
<dbReference type="EMBL" id="JAHBFI010000001">
    <property type="protein sequence ID" value="MBZ5961611.1"/>
    <property type="molecule type" value="Genomic_DNA"/>
</dbReference>
<dbReference type="Proteomes" id="UP000752647">
    <property type="component" value="Unassembled WGS sequence"/>
</dbReference>
<comment type="function">
    <text evidence="6">Has phosphodiesterase (PDE) activity against cyclic-di-AMP (c-di-AMP).</text>
</comment>
<sequence length="676" mass="74754">MKKLFNFKTLPIFFQNSKLGTVTLLLLFVSVMSGIFALMNNLVFGLIWVIVVVVGLVYSTQALKEVNENAQEYLSGLGYRISRSEQEALIRMPIGIILLNDTEKIDWINPYMQAYLDKRDVLGMTLADLDQSLATDVKNYSDAKETNTITWQNKQFSLYVQQNLRVIYMMDISEYAAIATEYEDHQLFSGLISVDNYEEVTEGMGESETSTLRTYVTGALGDWAAKHHIYLRRLNTLHYVMFGYQTSLSAAEKDKFSILKAIREATAQQNSPVTLSMGIAYGEQDIISLAKMAQTNLDLALGRGGDQVVVNSNQTAARFYGGATNPMEKRTRVRARMISQTVAELMEQSDNVMIVGHATPDLDAIGAGLGIWRMAQTKNKAAFLIIDEKTVYSDITSLLAEIRKNPPDIVAPGSNINDSIVDESRALKLVRDNTLLILVDHASAAITSAPHLLEKMANRVVAIDHHRLAEKGLAEKPLLSYVEPYASSTSELVVEMLQYQDQSHAPITKLEATAMLGGIQIDTKNFTLRTGTRTFDAASYLRANGADSNLIQSFMKEKFTDFKARTHLINLAVIHTGSAIVTGENNMTYSGLITAQAADELLQISGVEASYVITKRLDGRVGISARSTGQHNVQRVMESMGGGGHLSNAATQISDMTTEEVTEQLQHILTENIEEQ</sequence>
<dbReference type="Gene3D" id="3.90.1640.10">
    <property type="entry name" value="inorganic pyrophosphatase (n-terminal core)"/>
    <property type="match status" value="1"/>
</dbReference>
<comment type="caution">
    <text evidence="10">The sequence shown here is derived from an EMBL/GenBank/DDBJ whole genome shotgun (WGS) entry which is preliminary data.</text>
</comment>
<comment type="subcellular location">
    <subcellularLocation>
        <location evidence="1">Cell membrane</location>
        <topology evidence="1">Multi-pass membrane protein</topology>
    </subcellularLocation>
</comment>
<dbReference type="PROSITE" id="PS50887">
    <property type="entry name" value="GGDEF"/>
    <property type="match status" value="1"/>
</dbReference>
<feature type="transmembrane region" description="Helical" evidence="8">
    <location>
        <begin position="43"/>
        <end position="63"/>
    </location>
</feature>
<dbReference type="Pfam" id="PF24898">
    <property type="entry name" value="GGDEF_GdpP"/>
    <property type="match status" value="1"/>
</dbReference>
<proteinExistence type="inferred from homology"/>
<protein>
    <recommendedName>
        <fullName evidence="6">Cyclic-di-AMP phosphodiesterase</fullName>
        <ecNumber evidence="6">3.1.4.-</ecNumber>
    </recommendedName>
</protein>
<dbReference type="Pfam" id="PF21370">
    <property type="entry name" value="PAS_GdpP"/>
    <property type="match status" value="1"/>
</dbReference>
<dbReference type="FunFam" id="3.90.1640.10:FF:000002">
    <property type="entry name" value="Cyclic-di-AMP phosphodiesterase"/>
    <property type="match status" value="1"/>
</dbReference>
<dbReference type="GO" id="GO:0046872">
    <property type="term" value="F:metal ion binding"/>
    <property type="evidence" value="ECO:0007669"/>
    <property type="project" value="UniProtKB-KW"/>
</dbReference>
<evidence type="ECO:0000256" key="7">
    <source>
        <dbReference type="PIRSR" id="PIRSR026583-50"/>
    </source>
</evidence>
<evidence type="ECO:0000256" key="3">
    <source>
        <dbReference type="ARBA" id="ARBA00022692"/>
    </source>
</evidence>
<organism evidence="10 11">
    <name type="scientific">Leuconostoc gasicomitatum</name>
    <dbReference type="NCBI Taxonomy" id="115778"/>
    <lineage>
        <taxon>Bacteria</taxon>
        <taxon>Bacillati</taxon>
        <taxon>Bacillota</taxon>
        <taxon>Bacilli</taxon>
        <taxon>Lactobacillales</taxon>
        <taxon>Lactobacillaceae</taxon>
        <taxon>Leuconostoc</taxon>
        <taxon>Leuconostoc gelidum group</taxon>
    </lineage>
</organism>
<feature type="binding site" evidence="7">
    <location>
        <position position="440"/>
    </location>
    <ligand>
        <name>Mn(2+)</name>
        <dbReference type="ChEBI" id="CHEBI:29035"/>
        <label>1</label>
    </ligand>
</feature>
<gene>
    <name evidence="10" type="ORF">KIJ12_00245</name>
</gene>
<keyword evidence="4 8" id="KW-1133">Transmembrane helix</keyword>
<comment type="similarity">
    <text evidence="6">Belongs to the GdpP/PdeA phosphodiesterase family.</text>
</comment>
<feature type="binding site" evidence="7">
    <location>
        <position position="357"/>
    </location>
    <ligand>
        <name>Mn(2+)</name>
        <dbReference type="ChEBI" id="CHEBI:29035"/>
        <label>1</label>
    </ligand>
</feature>
<dbReference type="InterPro" id="IPR049553">
    <property type="entry name" value="GdpP-like_PAS"/>
</dbReference>
<dbReference type="PANTHER" id="PTHR47618">
    <property type="entry name" value="BIFUNCTIONAL OLIGORIBONUCLEASE AND PAP PHOSPHATASE NRNA"/>
    <property type="match status" value="1"/>
</dbReference>
<feature type="binding site" evidence="7">
    <location>
        <position position="522"/>
    </location>
    <ligand>
        <name>Mn(2+)</name>
        <dbReference type="ChEBI" id="CHEBI:29035"/>
        <label>2</label>
    </ligand>
</feature>
<evidence type="ECO:0000256" key="5">
    <source>
        <dbReference type="ARBA" id="ARBA00023136"/>
    </source>
</evidence>
<evidence type="ECO:0000256" key="6">
    <source>
        <dbReference type="PIRNR" id="PIRNR026583"/>
    </source>
</evidence>
<feature type="binding site" evidence="7">
    <location>
        <position position="465"/>
    </location>
    <ligand>
        <name>Mn(2+)</name>
        <dbReference type="ChEBI" id="CHEBI:29035"/>
        <label>2</label>
    </ligand>
</feature>
<keyword evidence="7" id="KW-0464">Manganese</keyword>
<keyword evidence="3 8" id="KW-0812">Transmembrane</keyword>
<feature type="binding site" evidence="7">
    <location>
        <position position="361"/>
    </location>
    <ligand>
        <name>Mn(2+)</name>
        <dbReference type="ChEBI" id="CHEBI:29035"/>
        <label>1</label>
    </ligand>
</feature>
<evidence type="ECO:0000313" key="10">
    <source>
        <dbReference type="EMBL" id="MBZ5961611.1"/>
    </source>
</evidence>
<dbReference type="GO" id="GO:0003676">
    <property type="term" value="F:nucleic acid binding"/>
    <property type="evidence" value="ECO:0007669"/>
    <property type="project" value="UniProtKB-UniRule"/>
</dbReference>
<dbReference type="InterPro" id="IPR000160">
    <property type="entry name" value="GGDEF_dom"/>
</dbReference>
<comment type="catalytic activity">
    <reaction evidence="6">
        <text>3',3'-c-di-AMP + H2O = 5'-O-phosphonoadenylyl-(3'-&gt;5')-adenosine + H(+)</text>
        <dbReference type="Rhea" id="RHEA:54420"/>
        <dbReference type="ChEBI" id="CHEBI:15377"/>
        <dbReference type="ChEBI" id="CHEBI:15378"/>
        <dbReference type="ChEBI" id="CHEBI:71500"/>
        <dbReference type="ChEBI" id="CHEBI:138171"/>
    </reaction>
</comment>
<reference evidence="10" key="1">
    <citation type="submission" date="2021-05" db="EMBL/GenBank/DDBJ databases">
        <title>Pangenome of Leuconostoc gelidum warrants species status for Leuconostoc gelidum subsp. gasicomitatum.</title>
        <authorList>
            <person name="Johansson P."/>
            <person name="Sade E."/>
            <person name="Hultman J."/>
            <person name="Auvinen P."/>
            <person name="Bjorkroth J."/>
        </authorList>
    </citation>
    <scope>NUCLEOTIDE SEQUENCE</scope>
    <source>
        <strain evidence="10">A.21.4</strain>
    </source>
</reference>
<evidence type="ECO:0000256" key="8">
    <source>
        <dbReference type="SAM" id="Phobius"/>
    </source>
</evidence>
<dbReference type="AlphaFoldDB" id="A0A9Q3SWW5"/>
<dbReference type="InterPro" id="IPR001667">
    <property type="entry name" value="DDH_dom"/>
</dbReference>
<dbReference type="EC" id="3.1.4.-" evidence="6"/>
<keyword evidence="5 6" id="KW-0472">Membrane</keyword>
<dbReference type="InterPro" id="IPR038763">
    <property type="entry name" value="DHH_sf"/>
</dbReference>
<evidence type="ECO:0000256" key="4">
    <source>
        <dbReference type="ARBA" id="ARBA00022989"/>
    </source>
</evidence>
<keyword evidence="6" id="KW-0378">Hydrolase</keyword>
<dbReference type="Pfam" id="PF02272">
    <property type="entry name" value="DHHA1"/>
    <property type="match status" value="1"/>
</dbReference>
<dbReference type="InterPro" id="IPR014528">
    <property type="entry name" value="GdpP/PdeA"/>
</dbReference>
<dbReference type="InterPro" id="IPR051319">
    <property type="entry name" value="Oligoribo/pAp-PDE_c-di-AMP_PDE"/>
</dbReference>
<comment type="cofactor">
    <cofactor evidence="7">
        <name>Mn(2+)</name>
        <dbReference type="ChEBI" id="CHEBI:29035"/>
    </cofactor>
    <text evidence="7">For phosphodiesterase activity, probably binds 2 Mn(2+) per subunit.</text>
</comment>
<keyword evidence="7" id="KW-0479">Metal-binding</keyword>
<accession>A0A9Q3SWW5</accession>
<dbReference type="GO" id="GO:0005886">
    <property type="term" value="C:plasma membrane"/>
    <property type="evidence" value="ECO:0007669"/>
    <property type="project" value="UniProtKB-SubCell"/>
</dbReference>
<dbReference type="Gene3D" id="3.10.310.30">
    <property type="match status" value="1"/>
</dbReference>
<evidence type="ECO:0000259" key="9">
    <source>
        <dbReference type="PROSITE" id="PS50887"/>
    </source>
</evidence>
<evidence type="ECO:0000313" key="11">
    <source>
        <dbReference type="Proteomes" id="UP000752647"/>
    </source>
</evidence>
<name>A0A9Q3SWW5_9LACO</name>
<dbReference type="RefSeq" id="WP_060391218.1">
    <property type="nucleotide sequence ID" value="NZ_CBCPIF010000001.1"/>
</dbReference>
<dbReference type="PIRSF" id="PIRSF026583">
    <property type="entry name" value="YybT"/>
    <property type="match status" value="1"/>
</dbReference>